<evidence type="ECO:0000256" key="5">
    <source>
        <dbReference type="ARBA" id="ARBA00022801"/>
    </source>
</evidence>
<dbReference type="PRINTS" id="PR00724">
    <property type="entry name" value="CRBOXYPTASEC"/>
</dbReference>
<keyword evidence="9" id="KW-1185">Reference proteome</keyword>
<evidence type="ECO:0000256" key="4">
    <source>
        <dbReference type="ARBA" id="ARBA00022729"/>
    </source>
</evidence>
<dbReference type="PROSITE" id="PS00131">
    <property type="entry name" value="CARBOXYPEPT_SER_SER"/>
    <property type="match status" value="1"/>
</dbReference>
<dbReference type="Gene3D" id="1.10.287.410">
    <property type="match status" value="1"/>
</dbReference>
<evidence type="ECO:0000256" key="6">
    <source>
        <dbReference type="ARBA" id="ARBA00023180"/>
    </source>
</evidence>
<keyword evidence="2 7" id="KW-0121">Carboxypeptidase</keyword>
<name>A0A9W8IEI6_9FUNG</name>
<dbReference type="EC" id="3.4.16.-" evidence="7"/>
<dbReference type="InterPro" id="IPR018202">
    <property type="entry name" value="Ser_caboxypep_ser_AS"/>
</dbReference>
<comment type="similarity">
    <text evidence="1 7">Belongs to the peptidase S10 family.</text>
</comment>
<keyword evidence="4 7" id="KW-0732">Signal</keyword>
<feature type="chain" id="PRO_5041011652" description="Carboxypeptidase" evidence="7">
    <location>
        <begin position="20"/>
        <end position="476"/>
    </location>
</feature>
<evidence type="ECO:0000313" key="8">
    <source>
        <dbReference type="EMBL" id="KAJ2859066.1"/>
    </source>
</evidence>
<evidence type="ECO:0000256" key="3">
    <source>
        <dbReference type="ARBA" id="ARBA00022670"/>
    </source>
</evidence>
<dbReference type="GO" id="GO:0006508">
    <property type="term" value="P:proteolysis"/>
    <property type="evidence" value="ECO:0007669"/>
    <property type="project" value="UniProtKB-KW"/>
</dbReference>
<comment type="caution">
    <text evidence="8">The sequence shown here is derived from an EMBL/GenBank/DDBJ whole genome shotgun (WGS) entry which is preliminary data.</text>
</comment>
<keyword evidence="6" id="KW-0325">Glycoprotein</keyword>
<dbReference type="InterPro" id="IPR001563">
    <property type="entry name" value="Peptidase_S10"/>
</dbReference>
<dbReference type="InterPro" id="IPR029058">
    <property type="entry name" value="AB_hydrolase_fold"/>
</dbReference>
<dbReference type="Gene3D" id="3.40.50.1820">
    <property type="entry name" value="alpha/beta hydrolase"/>
    <property type="match status" value="1"/>
</dbReference>
<dbReference type="EMBL" id="JANBUY010000437">
    <property type="protein sequence ID" value="KAJ2859066.1"/>
    <property type="molecule type" value="Genomic_DNA"/>
</dbReference>
<dbReference type="Proteomes" id="UP001140074">
    <property type="component" value="Unassembled WGS sequence"/>
</dbReference>
<reference evidence="8" key="1">
    <citation type="submission" date="2022-07" db="EMBL/GenBank/DDBJ databases">
        <title>Phylogenomic reconstructions and comparative analyses of Kickxellomycotina fungi.</title>
        <authorList>
            <person name="Reynolds N.K."/>
            <person name="Stajich J.E."/>
            <person name="Barry K."/>
            <person name="Grigoriev I.V."/>
            <person name="Crous P."/>
            <person name="Smith M.E."/>
        </authorList>
    </citation>
    <scope>NUCLEOTIDE SEQUENCE</scope>
    <source>
        <strain evidence="8">RSA 476</strain>
    </source>
</reference>
<dbReference type="GO" id="GO:0000324">
    <property type="term" value="C:fungal-type vacuole"/>
    <property type="evidence" value="ECO:0007669"/>
    <property type="project" value="TreeGrafter"/>
</dbReference>
<dbReference type="PANTHER" id="PTHR11802:SF113">
    <property type="entry name" value="SERINE CARBOXYPEPTIDASE CTSA-4.1"/>
    <property type="match status" value="1"/>
</dbReference>
<protein>
    <recommendedName>
        <fullName evidence="7">Carboxypeptidase</fullName>
        <ecNumber evidence="7">3.4.16.-</ecNumber>
    </recommendedName>
</protein>
<evidence type="ECO:0000256" key="2">
    <source>
        <dbReference type="ARBA" id="ARBA00022645"/>
    </source>
</evidence>
<dbReference type="AlphaFoldDB" id="A0A9W8IEI6"/>
<proteinExistence type="inferred from homology"/>
<evidence type="ECO:0000313" key="9">
    <source>
        <dbReference type="Proteomes" id="UP001140074"/>
    </source>
</evidence>
<keyword evidence="5 7" id="KW-0378">Hydrolase</keyword>
<organism evidence="8 9">
    <name type="scientific">Coemansia aciculifera</name>
    <dbReference type="NCBI Taxonomy" id="417176"/>
    <lineage>
        <taxon>Eukaryota</taxon>
        <taxon>Fungi</taxon>
        <taxon>Fungi incertae sedis</taxon>
        <taxon>Zoopagomycota</taxon>
        <taxon>Kickxellomycotina</taxon>
        <taxon>Kickxellomycetes</taxon>
        <taxon>Kickxellales</taxon>
        <taxon>Kickxellaceae</taxon>
        <taxon>Coemansia</taxon>
    </lineage>
</organism>
<evidence type="ECO:0000256" key="7">
    <source>
        <dbReference type="RuleBase" id="RU361156"/>
    </source>
</evidence>
<keyword evidence="3 7" id="KW-0645">Protease</keyword>
<dbReference type="SUPFAM" id="SSF53474">
    <property type="entry name" value="alpha/beta-Hydrolases"/>
    <property type="match status" value="1"/>
</dbReference>
<dbReference type="PANTHER" id="PTHR11802">
    <property type="entry name" value="SERINE PROTEASE FAMILY S10 SERINE CARBOXYPEPTIDASE"/>
    <property type="match status" value="1"/>
</dbReference>
<feature type="signal peptide" evidence="7">
    <location>
        <begin position="1"/>
        <end position="19"/>
    </location>
</feature>
<gene>
    <name evidence="8" type="ORF">GGH94_006304</name>
</gene>
<dbReference type="GO" id="GO:0004185">
    <property type="term" value="F:serine-type carboxypeptidase activity"/>
    <property type="evidence" value="ECO:0007669"/>
    <property type="project" value="UniProtKB-UniRule"/>
</dbReference>
<evidence type="ECO:0000256" key="1">
    <source>
        <dbReference type="ARBA" id="ARBA00009431"/>
    </source>
</evidence>
<dbReference type="Pfam" id="PF00450">
    <property type="entry name" value="Peptidase_S10"/>
    <property type="match status" value="1"/>
</dbReference>
<sequence>MRLTSIAAALTLTFTVASGFLTRANDYPRQGADSLDNVVRMKSLPGHQLRVGTPHLCKTKVKQLSGYLDTASDKHFFFWFFEARKKSGCKTPLAVWLNGGPGCSSALGALTELGPCRLSDQGNSTIENPYAWNENAHVMFIDQPANVGYSYGSTVNTTRASAIDFYALMQLFYKRFPKYAKGDLHLFGESYAGKYIPAMGRQILTLNNQVKKNRPGTAGHRVLPLASVVIGNGFVNPKAQFKYVSKMACNSTYPPVVAQDVCRQMDLDYPQCAKKIDTCFATGNSTQCGDALDFCESRIDYRLSIVDPTINPYDVRLKCEYPPLCYKFAAQANDYLALPKVQRALGAKENTNYQACSRTVLNGFVDTFDLLRSFEDDVAVLLNSGIRALFYNGDADSVCSWYGTKAMLIDMNWHGRREFSRAHDRLWTVAGAKAGESRSYGNLSFIRMFNSGHLVPRDQPVNALAMINRWLAKRLF</sequence>
<accession>A0A9W8IEI6</accession>